<feature type="transmembrane region" description="Helical" evidence="8">
    <location>
        <begin position="71"/>
        <end position="97"/>
    </location>
</feature>
<dbReference type="GO" id="GO:0005886">
    <property type="term" value="C:plasma membrane"/>
    <property type="evidence" value="ECO:0007669"/>
    <property type="project" value="UniProtKB-SubCell"/>
</dbReference>
<dbReference type="EMBL" id="CAFBLD010000001">
    <property type="protein sequence ID" value="CAB4856215.1"/>
    <property type="molecule type" value="Genomic_DNA"/>
</dbReference>
<dbReference type="EMBL" id="CAEZXO010000004">
    <property type="protein sequence ID" value="CAB4691378.1"/>
    <property type="molecule type" value="Genomic_DNA"/>
</dbReference>
<feature type="transmembrane region" description="Helical" evidence="8">
    <location>
        <begin position="117"/>
        <end position="135"/>
    </location>
</feature>
<dbReference type="InterPro" id="IPR000620">
    <property type="entry name" value="EamA_dom"/>
</dbReference>
<dbReference type="InterPro" id="IPR037185">
    <property type="entry name" value="EmrE-like"/>
</dbReference>
<feature type="transmembrane region" description="Helical" evidence="8">
    <location>
        <begin position="41"/>
        <end position="59"/>
    </location>
</feature>
<feature type="domain" description="EamA" evidence="9">
    <location>
        <begin position="9"/>
        <end position="82"/>
    </location>
</feature>
<gene>
    <name evidence="11" type="ORF">UFOPK2510_00715</name>
    <name evidence="12" type="ORF">UFOPK2718_00067</name>
    <name evidence="13" type="ORF">UFOPK2936_00837</name>
    <name evidence="14" type="ORF">UFOPK3174_00238</name>
    <name evidence="15" type="ORF">UFOPK3328_00168</name>
    <name evidence="16" type="ORF">UFOPK3779_00168</name>
    <name evidence="17" type="ORF">UFOPK3913_00194</name>
    <name evidence="10" type="ORF">UFOPK4107_00471</name>
    <name evidence="18" type="ORF">UFOPK4403_00659</name>
</gene>
<sequence length="235" mass="25915">MFMLFRQPRILSLLALTSGLLTINWTVYIWAVSVNRVLEASIGYFITPLVSVTFGVFVFRERMRPLQWTAVLLAVFGVAVLTFEFGSIPWIALAISVSWGSYSLIKKVLNLGALETLSVETLIALVPSLSFMIYLETQGRAQFGQELRFTLLLMGAGVVTIVPLLWFNGATTRLPLTVSGLLQYITPTIMFLVATLINHEAMPLGRVIGFGFIWAALVFLGGDLLKSNRTSGSAF</sequence>
<evidence type="ECO:0000256" key="4">
    <source>
        <dbReference type="ARBA" id="ARBA00022475"/>
    </source>
</evidence>
<feature type="transmembrane region" description="Helical" evidence="8">
    <location>
        <begin position="147"/>
        <end position="166"/>
    </location>
</feature>
<dbReference type="EMBL" id="CAESAE010000003">
    <property type="protein sequence ID" value="CAB4334299.1"/>
    <property type="molecule type" value="Genomic_DNA"/>
</dbReference>
<evidence type="ECO:0000256" key="2">
    <source>
        <dbReference type="ARBA" id="ARBA00007362"/>
    </source>
</evidence>
<dbReference type="EMBL" id="CAEZZW010000003">
    <property type="protein sequence ID" value="CAB4779971.1"/>
    <property type="molecule type" value="Genomic_DNA"/>
</dbReference>
<evidence type="ECO:0000313" key="12">
    <source>
        <dbReference type="EMBL" id="CAB4714953.1"/>
    </source>
</evidence>
<keyword evidence="7 8" id="KW-0472">Membrane</keyword>
<feature type="transmembrane region" description="Helical" evidence="8">
    <location>
        <begin position="178"/>
        <end position="197"/>
    </location>
</feature>
<comment type="similarity">
    <text evidence="2">Belongs to the EamA transporter family.</text>
</comment>
<dbReference type="PANTHER" id="PTHR22911:SF137">
    <property type="entry name" value="SOLUTE CARRIER FAMILY 35 MEMBER G2-RELATED"/>
    <property type="match status" value="1"/>
</dbReference>
<keyword evidence="3" id="KW-0813">Transport</keyword>
<dbReference type="SUPFAM" id="SSF103481">
    <property type="entry name" value="Multidrug resistance efflux transporter EmrE"/>
    <property type="match status" value="2"/>
</dbReference>
<evidence type="ECO:0000259" key="9">
    <source>
        <dbReference type="Pfam" id="PF00892"/>
    </source>
</evidence>
<evidence type="ECO:0000256" key="7">
    <source>
        <dbReference type="ARBA" id="ARBA00023136"/>
    </source>
</evidence>
<comment type="subcellular location">
    <subcellularLocation>
        <location evidence="1">Cell membrane</location>
        <topology evidence="1">Multi-pass membrane protein</topology>
    </subcellularLocation>
</comment>
<keyword evidence="4" id="KW-1003">Cell membrane</keyword>
<evidence type="ECO:0000313" key="16">
    <source>
        <dbReference type="EMBL" id="CAB4935627.1"/>
    </source>
</evidence>
<dbReference type="EMBL" id="CAEZYM010000001">
    <property type="protein sequence ID" value="CAB4714953.1"/>
    <property type="molecule type" value="Genomic_DNA"/>
</dbReference>
<evidence type="ECO:0000256" key="3">
    <source>
        <dbReference type="ARBA" id="ARBA00022448"/>
    </source>
</evidence>
<evidence type="ECO:0000313" key="14">
    <source>
        <dbReference type="EMBL" id="CAB4821277.1"/>
    </source>
</evidence>
<evidence type="ECO:0000313" key="13">
    <source>
        <dbReference type="EMBL" id="CAB4779971.1"/>
    </source>
</evidence>
<reference evidence="17" key="1">
    <citation type="submission" date="2020-05" db="EMBL/GenBank/DDBJ databases">
        <authorList>
            <person name="Chiriac C."/>
            <person name="Salcher M."/>
            <person name="Ghai R."/>
            <person name="Kavagutti S V."/>
        </authorList>
    </citation>
    <scope>NUCLEOTIDE SEQUENCE</scope>
</reference>
<dbReference type="PANTHER" id="PTHR22911">
    <property type="entry name" value="ACYL-MALONYL CONDENSING ENZYME-RELATED"/>
    <property type="match status" value="1"/>
</dbReference>
<dbReference type="AlphaFoldDB" id="A0A6J7LSV7"/>
<evidence type="ECO:0000313" key="15">
    <source>
        <dbReference type="EMBL" id="CAB4856215.1"/>
    </source>
</evidence>
<name>A0A6J7LSV7_9ZZZZ</name>
<dbReference type="EMBL" id="CAFBQX010000003">
    <property type="protein sequence ID" value="CAB5071806.1"/>
    <property type="molecule type" value="Genomic_DNA"/>
</dbReference>
<evidence type="ECO:0000256" key="6">
    <source>
        <dbReference type="ARBA" id="ARBA00022989"/>
    </source>
</evidence>
<evidence type="ECO:0000256" key="8">
    <source>
        <dbReference type="SAM" id="Phobius"/>
    </source>
</evidence>
<dbReference type="Pfam" id="PF00892">
    <property type="entry name" value="EamA"/>
    <property type="match status" value="2"/>
</dbReference>
<feature type="domain" description="EamA" evidence="9">
    <location>
        <begin position="91"/>
        <end position="220"/>
    </location>
</feature>
<evidence type="ECO:0000313" key="11">
    <source>
        <dbReference type="EMBL" id="CAB4691378.1"/>
    </source>
</evidence>
<accession>A0A6J7LSV7</accession>
<feature type="transmembrane region" description="Helical" evidence="8">
    <location>
        <begin position="204"/>
        <end position="222"/>
    </location>
</feature>
<dbReference type="NCBIfam" id="TIGR00688">
    <property type="entry name" value="rarD"/>
    <property type="match status" value="1"/>
</dbReference>
<proteinExistence type="inferred from homology"/>
<keyword evidence="6 8" id="KW-1133">Transmembrane helix</keyword>
<dbReference type="InterPro" id="IPR004626">
    <property type="entry name" value="RarD"/>
</dbReference>
<evidence type="ECO:0000313" key="18">
    <source>
        <dbReference type="EMBL" id="CAB5071806.1"/>
    </source>
</evidence>
<organism evidence="17">
    <name type="scientific">freshwater metagenome</name>
    <dbReference type="NCBI Taxonomy" id="449393"/>
    <lineage>
        <taxon>unclassified sequences</taxon>
        <taxon>metagenomes</taxon>
        <taxon>ecological metagenomes</taxon>
    </lineage>
</organism>
<evidence type="ECO:0000256" key="5">
    <source>
        <dbReference type="ARBA" id="ARBA00022692"/>
    </source>
</evidence>
<dbReference type="EMBL" id="CAFBOC010000001">
    <property type="protein sequence ID" value="CAB4968929.1"/>
    <property type="molecule type" value="Genomic_DNA"/>
</dbReference>
<evidence type="ECO:0000313" key="10">
    <source>
        <dbReference type="EMBL" id="CAB4334299.1"/>
    </source>
</evidence>
<protein>
    <submittedName>
        <fullName evidence="17">Unannotated protein</fullName>
    </submittedName>
</protein>
<dbReference type="EMBL" id="CAFBNH010000001">
    <property type="protein sequence ID" value="CAB4935627.1"/>
    <property type="molecule type" value="Genomic_DNA"/>
</dbReference>
<evidence type="ECO:0000256" key="1">
    <source>
        <dbReference type="ARBA" id="ARBA00004651"/>
    </source>
</evidence>
<dbReference type="EMBL" id="CAFABH010000003">
    <property type="protein sequence ID" value="CAB4821277.1"/>
    <property type="molecule type" value="Genomic_DNA"/>
</dbReference>
<keyword evidence="5 8" id="KW-0812">Transmembrane</keyword>
<evidence type="ECO:0000313" key="17">
    <source>
        <dbReference type="EMBL" id="CAB4968929.1"/>
    </source>
</evidence>